<dbReference type="SMART" id="SM00082">
    <property type="entry name" value="LRRCT"/>
    <property type="match status" value="1"/>
</dbReference>
<evidence type="ECO:0000256" key="3">
    <source>
        <dbReference type="ARBA" id="ARBA00022737"/>
    </source>
</evidence>
<keyword evidence="3" id="KW-0677">Repeat</keyword>
<evidence type="ECO:0000313" key="7">
    <source>
        <dbReference type="EMBL" id="KAJ8925431.1"/>
    </source>
</evidence>
<keyword evidence="8" id="KW-1185">Reference proteome</keyword>
<dbReference type="Proteomes" id="UP001159042">
    <property type="component" value="Unassembled WGS sequence"/>
</dbReference>
<feature type="transmembrane region" description="Helical" evidence="4">
    <location>
        <begin position="632"/>
        <end position="652"/>
    </location>
</feature>
<dbReference type="InterPro" id="IPR000483">
    <property type="entry name" value="Cys-rich_flank_reg_C"/>
</dbReference>
<dbReference type="PROSITE" id="PS51450">
    <property type="entry name" value="LRR"/>
    <property type="match status" value="2"/>
</dbReference>
<evidence type="ECO:0000256" key="2">
    <source>
        <dbReference type="ARBA" id="ARBA00022729"/>
    </source>
</evidence>
<evidence type="ECO:0000256" key="1">
    <source>
        <dbReference type="ARBA" id="ARBA00022614"/>
    </source>
</evidence>
<dbReference type="InterPro" id="IPR032675">
    <property type="entry name" value="LRR_dom_sf"/>
</dbReference>
<gene>
    <name evidence="7" type="ORF">NQ315_009264</name>
</gene>
<dbReference type="PANTHER" id="PTHR24366">
    <property type="entry name" value="IG(IMMUNOGLOBULIN) AND LRR(LEUCINE RICH REPEAT) DOMAINS"/>
    <property type="match status" value="1"/>
</dbReference>
<keyword evidence="4" id="KW-1133">Transmembrane helix</keyword>
<dbReference type="AlphaFoldDB" id="A0AAV8WGT0"/>
<dbReference type="EMBL" id="JANEYG010000001">
    <property type="protein sequence ID" value="KAJ8925431.1"/>
    <property type="molecule type" value="Genomic_DNA"/>
</dbReference>
<keyword evidence="1" id="KW-0433">Leucine-rich repeat</keyword>
<name>A0AAV8WGT0_9CUCU</name>
<feature type="chain" id="PRO_5043406789" description="LRRCT domain-containing protein" evidence="5">
    <location>
        <begin position="17"/>
        <end position="690"/>
    </location>
</feature>
<keyword evidence="2 5" id="KW-0732">Signal</keyword>
<protein>
    <recommendedName>
        <fullName evidence="6">LRRCT domain-containing protein</fullName>
    </recommendedName>
</protein>
<reference evidence="7 8" key="1">
    <citation type="journal article" date="2023" name="Insect Mol. Biol.">
        <title>Genome sequencing provides insights into the evolution of gene families encoding plant cell wall-degrading enzymes in longhorned beetles.</title>
        <authorList>
            <person name="Shin N.R."/>
            <person name="Okamura Y."/>
            <person name="Kirsch R."/>
            <person name="Pauchet Y."/>
        </authorList>
    </citation>
    <scope>NUCLEOTIDE SEQUENCE [LARGE SCALE GENOMIC DNA]</scope>
    <source>
        <strain evidence="7">EAD_L_NR</strain>
    </source>
</reference>
<keyword evidence="4" id="KW-0472">Membrane</keyword>
<evidence type="ECO:0000256" key="4">
    <source>
        <dbReference type="SAM" id="Phobius"/>
    </source>
</evidence>
<dbReference type="InterPro" id="IPR001611">
    <property type="entry name" value="Leu-rich_rpt"/>
</dbReference>
<dbReference type="GO" id="GO:0071944">
    <property type="term" value="C:cell periphery"/>
    <property type="evidence" value="ECO:0007669"/>
    <property type="project" value="UniProtKB-ARBA"/>
</dbReference>
<accession>A0AAV8WGT0</accession>
<feature type="signal peptide" evidence="5">
    <location>
        <begin position="1"/>
        <end position="16"/>
    </location>
</feature>
<feature type="domain" description="LRRCT" evidence="6">
    <location>
        <begin position="344"/>
        <end position="396"/>
    </location>
</feature>
<comment type="caution">
    <text evidence="7">The sequence shown here is derived from an EMBL/GenBank/DDBJ whole genome shotgun (WGS) entry which is preliminary data.</text>
</comment>
<evidence type="ECO:0000256" key="5">
    <source>
        <dbReference type="SAM" id="SignalP"/>
    </source>
</evidence>
<evidence type="ECO:0000259" key="6">
    <source>
        <dbReference type="SMART" id="SM00082"/>
    </source>
</evidence>
<sequence length="690" mass="76647">MWWLALSLVWWCGTSAIPSPGPPTPPPPEEWKCPEIAEQPVVECSCDMPHTLRCTGDRTAMKIIGRTLRSLNTATVSLLDCTVQNVSVISEPLLEGVALHGLVISSGEIREIHQTAFKGLTAPLQALGLPNNQLLSVPTQALMSLPELDRLDLSGNRMKSLDAGSFKGLRNLSFIDLSNNIISRVSPNSFENLPQLKILRLRGNRLPISVIMKLHPLSTVEELDLSENNLVGPLEPKTFPKMELLRDLQMSHNSLSSIKMGALQGLLNLTSLRLQHNQIDVIEDHAFSHLQTLVFLDLAHNRIVAVSGASLAHLDKLTDLDLRHNFFASAYGRFVLKHFTLSDNPLNCDCSLSDFAAWLSNSSLSREDKSTAICTTPPSLENGLLIEVPLDDFLCGGEEQDAPVAPLYTPYKARINLKDFKYDGNTVKLVWGVEDETSPYTCDAIFVYEEEGPSEVLIESSRLKCNSSEMPDPKLLHVTVPNSIQLQRLHRYRYCVVLFDAGQSDDVSLILGCSDVIPLVQNAKIQTNYTMKLPKVISVQANLSSYGTLSIDVSVYPPSKCQLNLAVLEQNALLSQRKMNCTEPKYTFIGLTEGPYRVCANVIRPGPAVDFNKPRCITVFKKETKGFTTLDVAFVSIFLILCFMVIALIYGVRKVLLKPKIQTHQCFLPPECDDQVQHNRYVKLQATTKL</sequence>
<dbReference type="Gene3D" id="3.80.10.10">
    <property type="entry name" value="Ribonuclease Inhibitor"/>
    <property type="match status" value="2"/>
</dbReference>
<proteinExistence type="predicted"/>
<dbReference type="SMART" id="SM00365">
    <property type="entry name" value="LRR_SD22"/>
    <property type="match status" value="3"/>
</dbReference>
<dbReference type="Pfam" id="PF13855">
    <property type="entry name" value="LRR_8"/>
    <property type="match status" value="2"/>
</dbReference>
<keyword evidence="4" id="KW-0812">Transmembrane</keyword>
<dbReference type="SUPFAM" id="SSF52058">
    <property type="entry name" value="L domain-like"/>
    <property type="match status" value="1"/>
</dbReference>
<dbReference type="PANTHER" id="PTHR24366:SF165">
    <property type="entry name" value="LEUCINE-RICH TENDON-SPECIFIC PROTEIN, ISOFORM C"/>
    <property type="match status" value="1"/>
</dbReference>
<organism evidence="7 8">
    <name type="scientific">Exocentrus adspersus</name>
    <dbReference type="NCBI Taxonomy" id="1586481"/>
    <lineage>
        <taxon>Eukaryota</taxon>
        <taxon>Metazoa</taxon>
        <taxon>Ecdysozoa</taxon>
        <taxon>Arthropoda</taxon>
        <taxon>Hexapoda</taxon>
        <taxon>Insecta</taxon>
        <taxon>Pterygota</taxon>
        <taxon>Neoptera</taxon>
        <taxon>Endopterygota</taxon>
        <taxon>Coleoptera</taxon>
        <taxon>Polyphaga</taxon>
        <taxon>Cucujiformia</taxon>
        <taxon>Chrysomeloidea</taxon>
        <taxon>Cerambycidae</taxon>
        <taxon>Lamiinae</taxon>
        <taxon>Acanthocinini</taxon>
        <taxon>Exocentrus</taxon>
    </lineage>
</organism>
<dbReference type="InterPro" id="IPR003591">
    <property type="entry name" value="Leu-rich_rpt_typical-subtyp"/>
</dbReference>
<dbReference type="SMART" id="SM00369">
    <property type="entry name" value="LRR_TYP"/>
    <property type="match status" value="6"/>
</dbReference>
<evidence type="ECO:0000313" key="8">
    <source>
        <dbReference type="Proteomes" id="UP001159042"/>
    </source>
</evidence>